<keyword evidence="3" id="KW-1185">Reference proteome</keyword>
<reference evidence="2" key="1">
    <citation type="submission" date="2022-12" db="EMBL/GenBank/DDBJ databases">
        <authorList>
            <person name="Krivoruchko A.V."/>
            <person name="Elkin A."/>
        </authorList>
    </citation>
    <scope>NUCLEOTIDE SEQUENCE</scope>
    <source>
        <strain evidence="2">IEGM 1391</strain>
    </source>
</reference>
<evidence type="ECO:0000313" key="2">
    <source>
        <dbReference type="EMBL" id="MCZ4521753.1"/>
    </source>
</evidence>
<dbReference type="Gene3D" id="1.20.1290.10">
    <property type="entry name" value="AhpD-like"/>
    <property type="match status" value="1"/>
</dbReference>
<dbReference type="InterPro" id="IPR003779">
    <property type="entry name" value="CMD-like"/>
</dbReference>
<proteinExistence type="predicted"/>
<gene>
    <name evidence="2" type="ORF">O4220_24810</name>
</gene>
<dbReference type="SUPFAM" id="SSF69118">
    <property type="entry name" value="AhpD-like"/>
    <property type="match status" value="1"/>
</dbReference>
<comment type="caution">
    <text evidence="2">The sequence shown here is derived from an EMBL/GenBank/DDBJ whole genome shotgun (WGS) entry which is preliminary data.</text>
</comment>
<dbReference type="PANTHER" id="PTHR34846:SF11">
    <property type="entry name" value="4-CARBOXYMUCONOLACTONE DECARBOXYLASE FAMILY PROTEIN (AFU_ORTHOLOGUE AFUA_6G11590)"/>
    <property type="match status" value="1"/>
</dbReference>
<dbReference type="InterPro" id="IPR029032">
    <property type="entry name" value="AhpD-like"/>
</dbReference>
<accession>A0ABT4ML83</accession>
<sequence length="197" mass="21338">MTPEETSGRLPRLTPDQLDIEQKALYDNITGGERAHGVQHFPLMDDSGALNGPFGAMLHAPVLGMPLQAVGAALRFHTDLTPRIREISILHVAQAVDSSFEWWAHERVGRAAGLTNTEIDSVRSGTFHSGDPFEAAAATLCTQLLQSIDLTDDEFTAAVGALGTRRVVEITTLVGYYRTLAQLMDVFHIGLPSSDQS</sequence>
<dbReference type="Proteomes" id="UP001081071">
    <property type="component" value="Unassembled WGS sequence"/>
</dbReference>
<dbReference type="Pfam" id="PF02627">
    <property type="entry name" value="CMD"/>
    <property type="match status" value="1"/>
</dbReference>
<feature type="domain" description="Carboxymuconolactone decarboxylase-like" evidence="1">
    <location>
        <begin position="69"/>
        <end position="135"/>
    </location>
</feature>
<evidence type="ECO:0000313" key="3">
    <source>
        <dbReference type="Proteomes" id="UP001081071"/>
    </source>
</evidence>
<evidence type="ECO:0000259" key="1">
    <source>
        <dbReference type="Pfam" id="PF02627"/>
    </source>
</evidence>
<protein>
    <submittedName>
        <fullName evidence="2">Carboxymuconolactone decarboxylase family protein</fullName>
    </submittedName>
</protein>
<organism evidence="2 3">
    <name type="scientific">Rhodococcus ruber</name>
    <dbReference type="NCBI Taxonomy" id="1830"/>
    <lineage>
        <taxon>Bacteria</taxon>
        <taxon>Bacillati</taxon>
        <taxon>Actinomycetota</taxon>
        <taxon>Actinomycetes</taxon>
        <taxon>Mycobacteriales</taxon>
        <taxon>Nocardiaceae</taxon>
        <taxon>Rhodococcus</taxon>
    </lineage>
</organism>
<dbReference type="RefSeq" id="WP_269608216.1">
    <property type="nucleotide sequence ID" value="NZ_JAPWIJ010000014.1"/>
</dbReference>
<name>A0ABT4ML83_9NOCA</name>
<dbReference type="PANTHER" id="PTHR34846">
    <property type="entry name" value="4-CARBOXYMUCONOLACTONE DECARBOXYLASE FAMILY PROTEIN (AFU_ORTHOLOGUE AFUA_6G11590)"/>
    <property type="match status" value="1"/>
</dbReference>
<dbReference type="EMBL" id="JAPWIJ010000014">
    <property type="protein sequence ID" value="MCZ4521753.1"/>
    <property type="molecule type" value="Genomic_DNA"/>
</dbReference>